<comment type="caution">
    <text evidence="2">The sequence shown here is derived from an EMBL/GenBank/DDBJ whole genome shotgun (WGS) entry which is preliminary data.</text>
</comment>
<accession>A0AAV9LSK4</accession>
<proteinExistence type="inferred from homology"/>
<evidence type="ECO:0000313" key="3">
    <source>
        <dbReference type="Proteomes" id="UP001311915"/>
    </source>
</evidence>
<name>A0AAV9LSK4_9SOLN</name>
<dbReference type="AlphaFoldDB" id="A0AAV9LSK4"/>
<evidence type="ECO:0000313" key="2">
    <source>
        <dbReference type="EMBL" id="KAK4728192.1"/>
    </source>
</evidence>
<sequence>MEGEILVLPFYGQGHLFPCLELCNELTSFSFKSTLIIPSHLSSSIPANLRHHSLIQLVEISTTKSTPPQKVIQIPKGKDGRNFMQGPFSSITITNSPICVVVDVMMSWNKEIFMKFDIPVVSFFTSAWKNHVDDMKHGEIQILPGLPESMALSYSDIKQNHRGPSHHCNGGPSSPSQKPRWLDEIEGSIELLINTWYDLESPFINYVINQIEKKIWGVGPLLPETFRKSQLQYDMIMKSEVANCLKMGHMILLSDEPREMVKKEDIQRVALRSIFQNGYPDSSMCSLKSFIQFISK</sequence>
<dbReference type="PANTHER" id="PTHR48047:SF131">
    <property type="entry name" value="GLYCOSYLTRANSFERASE"/>
    <property type="match status" value="1"/>
</dbReference>
<dbReference type="Proteomes" id="UP001311915">
    <property type="component" value="Unassembled WGS sequence"/>
</dbReference>
<dbReference type="SUPFAM" id="SSF53756">
    <property type="entry name" value="UDP-Glycosyltransferase/glycogen phosphorylase"/>
    <property type="match status" value="1"/>
</dbReference>
<dbReference type="EMBL" id="JAWPEI010000004">
    <property type="protein sequence ID" value="KAK4728192.1"/>
    <property type="molecule type" value="Genomic_DNA"/>
</dbReference>
<keyword evidence="3" id="KW-1185">Reference proteome</keyword>
<evidence type="ECO:0000256" key="1">
    <source>
        <dbReference type="ARBA" id="ARBA00009995"/>
    </source>
</evidence>
<protein>
    <submittedName>
        <fullName evidence="2">Uncharacterized protein</fullName>
    </submittedName>
</protein>
<dbReference type="Gene3D" id="3.40.50.2000">
    <property type="entry name" value="Glycogen Phosphorylase B"/>
    <property type="match status" value="1"/>
</dbReference>
<reference evidence="2 3" key="1">
    <citation type="submission" date="2023-10" db="EMBL/GenBank/DDBJ databases">
        <title>Genome-Wide Identification Analysis in wild type Solanum Pinnatisectum Reveals Some Genes Defensing Phytophthora Infestans.</title>
        <authorList>
            <person name="Sun C."/>
        </authorList>
    </citation>
    <scope>NUCLEOTIDE SEQUENCE [LARGE SCALE GENOMIC DNA]</scope>
    <source>
        <strain evidence="2">LQN</strain>
        <tissue evidence="2">Leaf</tissue>
    </source>
</reference>
<gene>
    <name evidence="2" type="ORF">R3W88_021180</name>
</gene>
<dbReference type="GO" id="GO:0035251">
    <property type="term" value="F:UDP-glucosyltransferase activity"/>
    <property type="evidence" value="ECO:0007669"/>
    <property type="project" value="TreeGrafter"/>
</dbReference>
<comment type="similarity">
    <text evidence="1">Belongs to the UDP-glycosyltransferase family.</text>
</comment>
<dbReference type="PANTHER" id="PTHR48047">
    <property type="entry name" value="GLYCOSYLTRANSFERASE"/>
    <property type="match status" value="1"/>
</dbReference>
<organism evidence="2 3">
    <name type="scientific">Solanum pinnatisectum</name>
    <name type="common">tansyleaf nightshade</name>
    <dbReference type="NCBI Taxonomy" id="50273"/>
    <lineage>
        <taxon>Eukaryota</taxon>
        <taxon>Viridiplantae</taxon>
        <taxon>Streptophyta</taxon>
        <taxon>Embryophyta</taxon>
        <taxon>Tracheophyta</taxon>
        <taxon>Spermatophyta</taxon>
        <taxon>Magnoliopsida</taxon>
        <taxon>eudicotyledons</taxon>
        <taxon>Gunneridae</taxon>
        <taxon>Pentapetalae</taxon>
        <taxon>asterids</taxon>
        <taxon>lamiids</taxon>
        <taxon>Solanales</taxon>
        <taxon>Solanaceae</taxon>
        <taxon>Solanoideae</taxon>
        <taxon>Solaneae</taxon>
        <taxon>Solanum</taxon>
    </lineage>
</organism>